<evidence type="ECO:0000256" key="1">
    <source>
        <dbReference type="SAM" id="MobiDB-lite"/>
    </source>
</evidence>
<reference evidence="2" key="1">
    <citation type="submission" date="2023-10" db="EMBL/GenBank/DDBJ databases">
        <authorList>
            <person name="Chen Y."/>
            <person name="Shah S."/>
            <person name="Dougan E. K."/>
            <person name="Thang M."/>
            <person name="Chan C."/>
        </authorList>
    </citation>
    <scope>NUCLEOTIDE SEQUENCE [LARGE SCALE GENOMIC DNA]</scope>
</reference>
<feature type="region of interest" description="Disordered" evidence="1">
    <location>
        <begin position="1"/>
        <end position="35"/>
    </location>
</feature>
<comment type="caution">
    <text evidence="2">The sequence shown here is derived from an EMBL/GenBank/DDBJ whole genome shotgun (WGS) entry which is preliminary data.</text>
</comment>
<protein>
    <submittedName>
        <fullName evidence="2">Uncharacterized protein</fullName>
    </submittedName>
</protein>
<accession>A0ABN9WHF3</accession>
<evidence type="ECO:0000313" key="2">
    <source>
        <dbReference type="EMBL" id="CAK0885890.1"/>
    </source>
</evidence>
<gene>
    <name evidence="2" type="ORF">PCOR1329_LOCUS67378</name>
</gene>
<organism evidence="2 3">
    <name type="scientific">Prorocentrum cordatum</name>
    <dbReference type="NCBI Taxonomy" id="2364126"/>
    <lineage>
        <taxon>Eukaryota</taxon>
        <taxon>Sar</taxon>
        <taxon>Alveolata</taxon>
        <taxon>Dinophyceae</taxon>
        <taxon>Prorocentrales</taxon>
        <taxon>Prorocentraceae</taxon>
        <taxon>Prorocentrum</taxon>
    </lineage>
</organism>
<keyword evidence="3" id="KW-1185">Reference proteome</keyword>
<dbReference type="EMBL" id="CAUYUJ010018727">
    <property type="protein sequence ID" value="CAK0885890.1"/>
    <property type="molecule type" value="Genomic_DNA"/>
</dbReference>
<name>A0ABN9WHF3_9DINO</name>
<sequence length="182" mass="18928">MEQIRSLRAELGGSPRHPLPQRGYPPPPGGQYGGGCGYGGAAGSSFGGKGGKGGGCGGGGGLEYEAYAIGLDAKAVQAIGALDEQGQRVVLGLVQKQACRNPSAVAWTHVKAYKERPAEARLEFLRLNLDPEAAAGLDRLPPEQRDEVVAQVDFARTRNVSAFVWSRRSVGARAAGGAEPVF</sequence>
<dbReference type="Proteomes" id="UP001189429">
    <property type="component" value="Unassembled WGS sequence"/>
</dbReference>
<evidence type="ECO:0000313" key="3">
    <source>
        <dbReference type="Proteomes" id="UP001189429"/>
    </source>
</evidence>
<proteinExistence type="predicted"/>